<accession>A0A8K0KY95</accession>
<comment type="caution">
    <text evidence="8">The sequence shown here is derived from an EMBL/GenBank/DDBJ whole genome shotgun (WGS) entry which is preliminary data.</text>
</comment>
<dbReference type="EMBL" id="JAESVG020000010">
    <property type="protein sequence ID" value="KAG8624100.1"/>
    <property type="molecule type" value="Genomic_DNA"/>
</dbReference>
<dbReference type="GO" id="GO:0006882">
    <property type="term" value="P:intracellular zinc ion homeostasis"/>
    <property type="evidence" value="ECO:0007669"/>
    <property type="project" value="TreeGrafter"/>
</dbReference>
<dbReference type="AlphaFoldDB" id="A0A8K0KY95"/>
<feature type="transmembrane region" description="Helical" evidence="7">
    <location>
        <begin position="435"/>
        <end position="457"/>
    </location>
</feature>
<evidence type="ECO:0000256" key="7">
    <source>
        <dbReference type="SAM" id="Phobius"/>
    </source>
</evidence>
<feature type="transmembrane region" description="Helical" evidence="7">
    <location>
        <begin position="477"/>
        <end position="497"/>
    </location>
</feature>
<feature type="transmembrane region" description="Helical" evidence="7">
    <location>
        <begin position="377"/>
        <end position="398"/>
    </location>
</feature>
<comment type="subcellular location">
    <subcellularLocation>
        <location evidence="1">Membrane</location>
        <topology evidence="1">Multi-pass membrane protein</topology>
    </subcellularLocation>
</comment>
<dbReference type="PANTHER" id="PTHR20855">
    <property type="entry name" value="ADIPOR/PROGESTIN RECEPTOR-RELATED"/>
    <property type="match status" value="1"/>
</dbReference>
<feature type="transmembrane region" description="Helical" evidence="7">
    <location>
        <begin position="352"/>
        <end position="370"/>
    </location>
</feature>
<dbReference type="GO" id="GO:0046872">
    <property type="term" value="F:metal ion binding"/>
    <property type="evidence" value="ECO:0007669"/>
    <property type="project" value="UniProtKB-KW"/>
</dbReference>
<evidence type="ECO:0000256" key="2">
    <source>
        <dbReference type="ARBA" id="ARBA00022692"/>
    </source>
</evidence>
<evidence type="ECO:0000256" key="5">
    <source>
        <dbReference type="PIRSR" id="PIRSR604254-1"/>
    </source>
</evidence>
<feature type="transmembrane region" description="Helical" evidence="7">
    <location>
        <begin position="309"/>
        <end position="332"/>
    </location>
</feature>
<evidence type="ECO:0000256" key="6">
    <source>
        <dbReference type="SAM" id="MobiDB-lite"/>
    </source>
</evidence>
<keyword evidence="4 7" id="KW-0472">Membrane</keyword>
<evidence type="ECO:0000256" key="3">
    <source>
        <dbReference type="ARBA" id="ARBA00022989"/>
    </source>
</evidence>
<dbReference type="GO" id="GO:0038023">
    <property type="term" value="F:signaling receptor activity"/>
    <property type="evidence" value="ECO:0007669"/>
    <property type="project" value="TreeGrafter"/>
</dbReference>
<feature type="transmembrane region" description="Helical" evidence="7">
    <location>
        <begin position="277"/>
        <end position="297"/>
    </location>
</feature>
<gene>
    <name evidence="8" type="ORF">KVT40_009076</name>
</gene>
<keyword evidence="2 7" id="KW-0812">Transmembrane</keyword>
<evidence type="ECO:0000256" key="1">
    <source>
        <dbReference type="ARBA" id="ARBA00004141"/>
    </source>
</evidence>
<feature type="binding site" evidence="5">
    <location>
        <position position="475"/>
    </location>
    <ligand>
        <name>Zn(2+)</name>
        <dbReference type="ChEBI" id="CHEBI:29105"/>
    </ligand>
</feature>
<feature type="binding site" evidence="5">
    <location>
        <position position="479"/>
    </location>
    <ligand>
        <name>Zn(2+)</name>
        <dbReference type="ChEBI" id="CHEBI:29105"/>
    </ligand>
</feature>
<keyword evidence="5" id="KW-0862">Zinc</keyword>
<keyword evidence="9" id="KW-1185">Reference proteome</keyword>
<dbReference type="OrthoDB" id="5585746at2759"/>
<evidence type="ECO:0000256" key="4">
    <source>
        <dbReference type="ARBA" id="ARBA00023136"/>
    </source>
</evidence>
<evidence type="ECO:0000313" key="9">
    <source>
        <dbReference type="Proteomes" id="UP000809789"/>
    </source>
</evidence>
<feature type="region of interest" description="Disordered" evidence="6">
    <location>
        <begin position="19"/>
        <end position="58"/>
    </location>
</feature>
<name>A0A8K0KY95_9PEZI</name>
<dbReference type="InterPro" id="IPR004254">
    <property type="entry name" value="AdipoR/HlyIII-related"/>
</dbReference>
<protein>
    <recommendedName>
        <fullName evidence="10">HlyIII-domain-containing protein</fullName>
    </recommendedName>
</protein>
<evidence type="ECO:0000313" key="8">
    <source>
        <dbReference type="EMBL" id="KAG8624100.1"/>
    </source>
</evidence>
<evidence type="ECO:0008006" key="10">
    <source>
        <dbReference type="Google" id="ProtNLM"/>
    </source>
</evidence>
<dbReference type="GO" id="GO:0016020">
    <property type="term" value="C:membrane"/>
    <property type="evidence" value="ECO:0007669"/>
    <property type="project" value="UniProtKB-SubCell"/>
</dbReference>
<dbReference type="Pfam" id="PF03006">
    <property type="entry name" value="HlyIII"/>
    <property type="match status" value="1"/>
</dbReference>
<feature type="binding site" evidence="5">
    <location>
        <position position="330"/>
    </location>
    <ligand>
        <name>Zn(2+)</name>
        <dbReference type="ChEBI" id="CHEBI:29105"/>
    </ligand>
</feature>
<reference evidence="8" key="1">
    <citation type="submission" date="2021-07" db="EMBL/GenBank/DDBJ databases">
        <title>Elsinoe batatas strain:CRI-CJ2 Genome sequencing and assembly.</title>
        <authorList>
            <person name="Huang L."/>
        </authorList>
    </citation>
    <scope>NUCLEOTIDE SEQUENCE</scope>
    <source>
        <strain evidence="8">CRI-CJ2</strain>
    </source>
</reference>
<feature type="transmembrane region" description="Helical" evidence="7">
    <location>
        <begin position="404"/>
        <end position="423"/>
    </location>
</feature>
<dbReference type="Proteomes" id="UP000809789">
    <property type="component" value="Unassembled WGS sequence"/>
</dbReference>
<keyword evidence="3 7" id="KW-1133">Transmembrane helix</keyword>
<proteinExistence type="predicted"/>
<keyword evidence="5" id="KW-0479">Metal-binding</keyword>
<organism evidence="8 9">
    <name type="scientific">Elsinoe batatas</name>
    <dbReference type="NCBI Taxonomy" id="2601811"/>
    <lineage>
        <taxon>Eukaryota</taxon>
        <taxon>Fungi</taxon>
        <taxon>Dikarya</taxon>
        <taxon>Ascomycota</taxon>
        <taxon>Pezizomycotina</taxon>
        <taxon>Dothideomycetes</taxon>
        <taxon>Dothideomycetidae</taxon>
        <taxon>Myriangiales</taxon>
        <taxon>Elsinoaceae</taxon>
        <taxon>Elsinoe</taxon>
    </lineage>
</organism>
<dbReference type="PANTHER" id="PTHR20855:SF97">
    <property type="entry name" value="ADIPOR-LIKE RECEPTOR IZH3-RELATED"/>
    <property type="match status" value="1"/>
</dbReference>
<sequence length="511" mass="58011">MLCTRTIRSGTMTCTATTTTSMTESFEEPALSSPSYGTFDAAPTDKARKQRRHSSYQPQTWHIDTDDIQILVDRFLAQLGKRLDFLEEYGHVKLDDRIERAYDTLRTVHDSCTRVSDEMIDAGWRRAKVFVETLEDGYRDALARKQTMEAKAREGVRLMESMLHDFETKAYELQSTGLTAVASDMYESGKRHLDDGAIRAAELMDEGMLKARHAKAALTARIENALKIAKENGLIAYHDLPDPWKVNPHITRGYRFCDTKLECVRSCFYFSNETVNIWSHLVGLIIIIGIAFYAYPLSPNFSKYTNADILIAAVFFFAACKCLFCSVCWHAMSAHSSQKLMERFACVDYTGISFLVAASIMTTEYTAFYCEPISRWTYMMTTLALGIGGTILPWRPFFNKAENAWLRVGFYVTLACTGFFPVAQLIMTRGVDWAMYFYAPITKSLLFYLCGACLYAAKIPERWFPGFFDYVGGSHNIWHLAVLGGILFHYEAMKAFFAEALRRGQSGCSVY</sequence>